<evidence type="ECO:0000313" key="2">
    <source>
        <dbReference type="EMBL" id="NEX21061.1"/>
    </source>
</evidence>
<name>A0A6P1DVN8_9GAMM</name>
<dbReference type="RefSeq" id="WP_164654165.1">
    <property type="nucleotide sequence ID" value="NZ_JAAIJR010000044.1"/>
</dbReference>
<dbReference type="Proteomes" id="UP000471640">
    <property type="component" value="Unassembled WGS sequence"/>
</dbReference>
<dbReference type="SUPFAM" id="SSF46689">
    <property type="entry name" value="Homeodomain-like"/>
    <property type="match status" value="1"/>
</dbReference>
<dbReference type="GO" id="GO:0006313">
    <property type="term" value="P:DNA transposition"/>
    <property type="evidence" value="ECO:0007669"/>
    <property type="project" value="InterPro"/>
</dbReference>
<dbReference type="InterPro" id="IPR002514">
    <property type="entry name" value="Transposase_8"/>
</dbReference>
<reference evidence="3" key="1">
    <citation type="journal article" date="2020" name="Microbiol. Resour. Announc.">
        <title>Draft Genome Sequences of Thiorhodococcus mannitoliphagus and Thiorhodococcus minor, Purple Sulfur Photosynthetic Bacteria in the Gammaproteobacterial Family Chromatiaceae.</title>
        <authorList>
            <person name="Aviles F.A."/>
            <person name="Meyer T.E."/>
            <person name="Kyndt J.A."/>
        </authorList>
    </citation>
    <scope>NUCLEOTIDE SEQUENCE [LARGE SCALE GENOMIC DNA]</scope>
    <source>
        <strain evidence="3">DSM 18266</strain>
    </source>
</reference>
<proteinExistence type="inferred from homology"/>
<dbReference type="GO" id="GO:0004803">
    <property type="term" value="F:transposase activity"/>
    <property type="evidence" value="ECO:0007669"/>
    <property type="project" value="InterPro"/>
</dbReference>
<dbReference type="GO" id="GO:0003677">
    <property type="term" value="F:DNA binding"/>
    <property type="evidence" value="ECO:0007669"/>
    <property type="project" value="InterPro"/>
</dbReference>
<dbReference type="Pfam" id="PF01527">
    <property type="entry name" value="HTH_Tnp_1"/>
    <property type="match status" value="1"/>
</dbReference>
<comment type="caution">
    <text evidence="2">The sequence shown here is derived from an EMBL/GenBank/DDBJ whole genome shotgun (WGS) entry which is preliminary data.</text>
</comment>
<keyword evidence="3" id="KW-1185">Reference proteome</keyword>
<sequence length="172" mass="18783">MKTYSEEFKASIIVKLLPPHDARVPALAREYGIPRDTLYSWRRQAGGQGALPATPSASVGVLSGAEKFAVVVETATLNELDLGAYCRRKGLFAEQIAAWRTSCQRANDPQPRAGDRAEQRAEREQIKQLSQELLRKDKALAEAAALLLLQKKVQGLWEAPEGALSATRGASK</sequence>
<dbReference type="AlphaFoldDB" id="A0A6P1DVN8"/>
<protein>
    <submittedName>
        <fullName evidence="2">Transposase</fullName>
    </submittedName>
</protein>
<organism evidence="2 3">
    <name type="scientific">Thiorhodococcus mannitoliphagus</name>
    <dbReference type="NCBI Taxonomy" id="329406"/>
    <lineage>
        <taxon>Bacteria</taxon>
        <taxon>Pseudomonadati</taxon>
        <taxon>Pseudomonadota</taxon>
        <taxon>Gammaproteobacteria</taxon>
        <taxon>Chromatiales</taxon>
        <taxon>Chromatiaceae</taxon>
        <taxon>Thiorhodococcus</taxon>
    </lineage>
</organism>
<evidence type="ECO:0000256" key="1">
    <source>
        <dbReference type="ARBA" id="ARBA00009964"/>
    </source>
</evidence>
<comment type="similarity">
    <text evidence="1">Belongs to the transposase 8 family.</text>
</comment>
<dbReference type="InterPro" id="IPR009057">
    <property type="entry name" value="Homeodomain-like_sf"/>
</dbReference>
<dbReference type="EMBL" id="JAAIJR010000044">
    <property type="protein sequence ID" value="NEX21061.1"/>
    <property type="molecule type" value="Genomic_DNA"/>
</dbReference>
<evidence type="ECO:0000313" key="3">
    <source>
        <dbReference type="Proteomes" id="UP000471640"/>
    </source>
</evidence>
<accession>A0A6P1DVN8</accession>
<reference evidence="2 3" key="2">
    <citation type="submission" date="2020-02" db="EMBL/GenBank/DDBJ databases">
        <title>Genome sequences of Thiorhodococcus mannitoliphagus and Thiorhodococcus minor, purple sulfur photosynthetic bacteria in the gammaproteobacterial family, Chromatiaceae.</title>
        <authorList>
            <person name="Aviles F.A."/>
            <person name="Meyer T.E."/>
            <person name="Kyndt J.A."/>
        </authorList>
    </citation>
    <scope>NUCLEOTIDE SEQUENCE [LARGE SCALE GENOMIC DNA]</scope>
    <source>
        <strain evidence="2 3">DSM 18266</strain>
    </source>
</reference>
<gene>
    <name evidence="2" type="ORF">G3480_12180</name>
</gene>